<comment type="caution">
    <text evidence="2">The sequence shown here is derived from an EMBL/GenBank/DDBJ whole genome shotgun (WGS) entry which is preliminary data.</text>
</comment>
<gene>
    <name evidence="2" type="ORF">CYMTET_49171</name>
</gene>
<evidence type="ECO:0000313" key="2">
    <source>
        <dbReference type="EMBL" id="KAK3241034.1"/>
    </source>
</evidence>
<keyword evidence="1" id="KW-1133">Transmembrane helix</keyword>
<dbReference type="Proteomes" id="UP001190700">
    <property type="component" value="Unassembled WGS sequence"/>
</dbReference>
<keyword evidence="1" id="KW-0472">Membrane</keyword>
<dbReference type="EMBL" id="LGRX02033491">
    <property type="protein sequence ID" value="KAK3241034.1"/>
    <property type="molecule type" value="Genomic_DNA"/>
</dbReference>
<reference evidence="2 3" key="1">
    <citation type="journal article" date="2015" name="Genome Biol. Evol.">
        <title>Comparative Genomics of a Bacterivorous Green Alga Reveals Evolutionary Causalities and Consequences of Phago-Mixotrophic Mode of Nutrition.</title>
        <authorList>
            <person name="Burns J.A."/>
            <person name="Paasch A."/>
            <person name="Narechania A."/>
            <person name="Kim E."/>
        </authorList>
    </citation>
    <scope>NUCLEOTIDE SEQUENCE [LARGE SCALE GENOMIC DNA]</scope>
    <source>
        <strain evidence="2 3">PLY_AMNH</strain>
    </source>
</reference>
<sequence>MSSSFEINKTPMVPSVADLATQTLRNLAYFPALLCVAATLVLAILGTVGAFSDHVDIIKFLSWAKSDVIEVGSVNTVFKTQSSKPDFELHFGLTHLVYKVDSQEVAEDWEAFVCPDPISCAAYYECQGTVGSVANLSAGFVALSGLTFVAMCACAASESSSKKTVALIFAALSVAAGANVVGVFNDNCFSDISEQETFTTLQVRRNPEICWFLGGKRATDGLDVWDLAVAMGSYYFSLS</sequence>
<protein>
    <submittedName>
        <fullName evidence="2">Uncharacterized protein</fullName>
    </submittedName>
</protein>
<evidence type="ECO:0000256" key="1">
    <source>
        <dbReference type="SAM" id="Phobius"/>
    </source>
</evidence>
<organism evidence="2 3">
    <name type="scientific">Cymbomonas tetramitiformis</name>
    <dbReference type="NCBI Taxonomy" id="36881"/>
    <lineage>
        <taxon>Eukaryota</taxon>
        <taxon>Viridiplantae</taxon>
        <taxon>Chlorophyta</taxon>
        <taxon>Pyramimonadophyceae</taxon>
        <taxon>Pyramimonadales</taxon>
        <taxon>Pyramimonadaceae</taxon>
        <taxon>Cymbomonas</taxon>
    </lineage>
</organism>
<keyword evidence="3" id="KW-1185">Reference proteome</keyword>
<name>A0AAE0BS03_9CHLO</name>
<feature type="transmembrane region" description="Helical" evidence="1">
    <location>
        <begin position="164"/>
        <end position="184"/>
    </location>
</feature>
<accession>A0AAE0BS03</accession>
<feature type="transmembrane region" description="Helical" evidence="1">
    <location>
        <begin position="27"/>
        <end position="51"/>
    </location>
</feature>
<feature type="transmembrane region" description="Helical" evidence="1">
    <location>
        <begin position="138"/>
        <end position="157"/>
    </location>
</feature>
<keyword evidence="1" id="KW-0812">Transmembrane</keyword>
<evidence type="ECO:0000313" key="3">
    <source>
        <dbReference type="Proteomes" id="UP001190700"/>
    </source>
</evidence>
<dbReference type="AlphaFoldDB" id="A0AAE0BS03"/>
<proteinExistence type="predicted"/>